<dbReference type="PANTHER" id="PTHR15160">
    <property type="entry name" value="VON HIPPEL-LINDAU PROTEIN"/>
    <property type="match status" value="1"/>
</dbReference>
<dbReference type="PANTHER" id="PTHR15160:SF1">
    <property type="entry name" value="VON HIPPEL-LINDAU DISEASE TUMOR SUPPRESSOR"/>
    <property type="match status" value="1"/>
</dbReference>
<evidence type="ECO:0000313" key="3">
    <source>
        <dbReference type="Proteomes" id="UP000293289"/>
    </source>
</evidence>
<dbReference type="Pfam" id="PF02577">
    <property type="entry name" value="BFN_dom"/>
    <property type="match status" value="1"/>
</dbReference>
<dbReference type="InterPro" id="IPR036104">
    <property type="entry name" value="BFN_sf"/>
</dbReference>
<dbReference type="EMBL" id="SGWY01000001">
    <property type="protein sequence ID" value="RZS68398.1"/>
    <property type="molecule type" value="Genomic_DNA"/>
</dbReference>
<dbReference type="GO" id="GO:0004518">
    <property type="term" value="F:nuclease activity"/>
    <property type="evidence" value="ECO:0007669"/>
    <property type="project" value="InterPro"/>
</dbReference>
<name>A0A4Q7MLP9_9MICO</name>
<proteinExistence type="predicted"/>
<comment type="caution">
    <text evidence="2">The sequence shown here is derived from an EMBL/GenBank/DDBJ whole genome shotgun (WGS) entry which is preliminary data.</text>
</comment>
<dbReference type="Proteomes" id="UP000293289">
    <property type="component" value="Unassembled WGS sequence"/>
</dbReference>
<dbReference type="SUPFAM" id="SSF103256">
    <property type="entry name" value="Hypothetical protein TM0160"/>
    <property type="match status" value="1"/>
</dbReference>
<evidence type="ECO:0000259" key="1">
    <source>
        <dbReference type="PROSITE" id="PS51658"/>
    </source>
</evidence>
<dbReference type="OrthoDB" id="9788698at2"/>
<sequence>MVQVRVLGVALDAAGQHIVLLKPLLVEPGEGRVLPVWIGGQEATSILIAVEGQQAPRPLSHDLITTLFAAVGARVERVDVTRIEEGTFYAELTLATPTGPQVLDSRPSDAIALALRADAPIWVADDVIDEAGIPAEMVDIGDDEAEKVDEFKRFLDDVDPEDFQG</sequence>
<gene>
    <name evidence="2" type="ORF">EV187_0827</name>
</gene>
<keyword evidence="3" id="KW-1185">Reference proteome</keyword>
<dbReference type="AlphaFoldDB" id="A0A4Q7MLP9"/>
<dbReference type="PROSITE" id="PS51658">
    <property type="entry name" value="BFN"/>
    <property type="match status" value="1"/>
</dbReference>
<dbReference type="Gene3D" id="3.10.690.10">
    <property type="entry name" value="Bifunctional nuclease domain"/>
    <property type="match status" value="1"/>
</dbReference>
<evidence type="ECO:0000313" key="2">
    <source>
        <dbReference type="EMBL" id="RZS68398.1"/>
    </source>
</evidence>
<reference evidence="2 3" key="1">
    <citation type="submission" date="2019-02" db="EMBL/GenBank/DDBJ databases">
        <title>Genomic Encyclopedia of Type Strains, Phase IV (KMG-IV): sequencing the most valuable type-strain genomes for metagenomic binning, comparative biology and taxonomic classification.</title>
        <authorList>
            <person name="Goeker M."/>
        </authorList>
    </citation>
    <scope>NUCLEOTIDE SEQUENCE [LARGE SCALE GENOMIC DNA]</scope>
    <source>
        <strain evidence="2 3">DSM 43045</strain>
    </source>
</reference>
<dbReference type="InterPro" id="IPR003729">
    <property type="entry name" value="Bi_nuclease_dom"/>
</dbReference>
<feature type="domain" description="BFN" evidence="1">
    <location>
        <begin position="1"/>
        <end position="135"/>
    </location>
</feature>
<dbReference type="RefSeq" id="WP_130351721.1">
    <property type="nucleotide sequence ID" value="NZ_SGWY01000001.1"/>
</dbReference>
<organism evidence="2 3">
    <name type="scientific">Agromyces ramosus</name>
    <dbReference type="NCBI Taxonomy" id="33879"/>
    <lineage>
        <taxon>Bacteria</taxon>
        <taxon>Bacillati</taxon>
        <taxon>Actinomycetota</taxon>
        <taxon>Actinomycetes</taxon>
        <taxon>Micrococcales</taxon>
        <taxon>Microbacteriaceae</taxon>
        <taxon>Agromyces</taxon>
    </lineage>
</organism>
<protein>
    <recommendedName>
        <fullName evidence="1">BFN domain-containing protein</fullName>
    </recommendedName>
</protein>
<accession>A0A4Q7MLP9</accession>